<sequence length="181" mass="19816">METSGAQVAPRHTHTPSRQGRRPLSTFLPLTNLPGPSSGRGRQTWWPTAESQAGVQGSPRQSGAFEEAWEVQHSSISPWHVSVPPFVLPLSLTEASRETWELSKAGPLVRLLQLRKSTPNLDSGKKRMDGSNLWNSANVDHVSNTPPHPQPEHRSGHSSTHSSTQHLLIPARIVLEAGDTE</sequence>
<dbReference type="Proteomes" id="UP000269945">
    <property type="component" value="Unassembled WGS sequence"/>
</dbReference>
<dbReference type="EMBL" id="CYRY02037611">
    <property type="protein sequence ID" value="VCX26055.1"/>
    <property type="molecule type" value="Genomic_DNA"/>
</dbReference>
<proteinExistence type="predicted"/>
<accession>A0A9X9M212</accession>
<evidence type="ECO:0000313" key="2">
    <source>
        <dbReference type="EMBL" id="VCX26055.1"/>
    </source>
</evidence>
<organism evidence="2 3">
    <name type="scientific">Gulo gulo</name>
    <name type="common">Wolverine</name>
    <name type="synonym">Gluton</name>
    <dbReference type="NCBI Taxonomy" id="48420"/>
    <lineage>
        <taxon>Eukaryota</taxon>
        <taxon>Metazoa</taxon>
        <taxon>Chordata</taxon>
        <taxon>Craniata</taxon>
        <taxon>Vertebrata</taxon>
        <taxon>Euteleostomi</taxon>
        <taxon>Mammalia</taxon>
        <taxon>Eutheria</taxon>
        <taxon>Laurasiatheria</taxon>
        <taxon>Carnivora</taxon>
        <taxon>Caniformia</taxon>
        <taxon>Musteloidea</taxon>
        <taxon>Mustelidae</taxon>
        <taxon>Guloninae</taxon>
        <taxon>Gulo</taxon>
    </lineage>
</organism>
<name>A0A9X9M212_GULGU</name>
<feature type="compositionally biased region" description="Polar residues" evidence="1">
    <location>
        <begin position="132"/>
        <end position="145"/>
    </location>
</feature>
<feature type="region of interest" description="Disordered" evidence="1">
    <location>
        <begin position="1"/>
        <end position="59"/>
    </location>
</feature>
<feature type="region of interest" description="Disordered" evidence="1">
    <location>
        <begin position="120"/>
        <end position="172"/>
    </location>
</feature>
<feature type="compositionally biased region" description="Polar residues" evidence="1">
    <location>
        <begin position="45"/>
        <end position="59"/>
    </location>
</feature>
<gene>
    <name evidence="2" type="ORF">BN2614_LOCUS2</name>
</gene>
<evidence type="ECO:0000313" key="3">
    <source>
        <dbReference type="Proteomes" id="UP000269945"/>
    </source>
</evidence>
<feature type="compositionally biased region" description="Basic residues" evidence="1">
    <location>
        <begin position="11"/>
        <end position="21"/>
    </location>
</feature>
<keyword evidence="3" id="KW-1185">Reference proteome</keyword>
<dbReference type="AlphaFoldDB" id="A0A9X9M212"/>
<reference evidence="2 3" key="1">
    <citation type="submission" date="2018-10" db="EMBL/GenBank/DDBJ databases">
        <authorList>
            <person name="Ekblom R."/>
            <person name="Jareborg N."/>
        </authorList>
    </citation>
    <scope>NUCLEOTIDE SEQUENCE [LARGE SCALE GENOMIC DNA]</scope>
    <source>
        <tissue evidence="2">Muscle</tissue>
    </source>
</reference>
<comment type="caution">
    <text evidence="2">The sequence shown here is derived from an EMBL/GenBank/DDBJ whole genome shotgun (WGS) entry which is preliminary data.</text>
</comment>
<evidence type="ECO:0000256" key="1">
    <source>
        <dbReference type="SAM" id="MobiDB-lite"/>
    </source>
</evidence>
<protein>
    <submittedName>
        <fullName evidence="2">Uncharacterized protein</fullName>
    </submittedName>
</protein>